<name>A0ABD5NGH7_9EURY</name>
<reference evidence="2 3" key="1">
    <citation type="journal article" date="2019" name="Int. J. Syst. Evol. Microbiol.">
        <title>The Global Catalogue of Microorganisms (GCM) 10K type strain sequencing project: providing services to taxonomists for standard genome sequencing and annotation.</title>
        <authorList>
            <consortium name="The Broad Institute Genomics Platform"/>
            <consortium name="The Broad Institute Genome Sequencing Center for Infectious Disease"/>
            <person name="Wu L."/>
            <person name="Ma J."/>
        </authorList>
    </citation>
    <scope>NUCLEOTIDE SEQUENCE [LARGE SCALE GENOMIC DNA]</scope>
    <source>
        <strain evidence="2 3">CGMCC 1.12562</strain>
    </source>
</reference>
<accession>A0ABD5NGH7</accession>
<keyword evidence="1" id="KW-1133">Transmembrane helix</keyword>
<protein>
    <submittedName>
        <fullName evidence="2">Uncharacterized protein</fullName>
    </submittedName>
</protein>
<feature type="transmembrane region" description="Helical" evidence="1">
    <location>
        <begin position="23"/>
        <end position="41"/>
    </location>
</feature>
<sequence length="68" mass="7081">MASSNESDDGSFVRSRIGLQGEALLIGGVVLATLATVLYLNDNSLRFSLLAGVALGLVVAVLRLAVHR</sequence>
<keyword evidence="1" id="KW-0812">Transmembrane</keyword>
<evidence type="ECO:0000313" key="2">
    <source>
        <dbReference type="EMBL" id="MFC3478175.1"/>
    </source>
</evidence>
<dbReference type="EMBL" id="JBHRWN010000002">
    <property type="protein sequence ID" value="MFC3478175.1"/>
    <property type="molecule type" value="Genomic_DNA"/>
</dbReference>
<dbReference type="Proteomes" id="UP001595660">
    <property type="component" value="Unassembled WGS sequence"/>
</dbReference>
<evidence type="ECO:0000256" key="1">
    <source>
        <dbReference type="SAM" id="Phobius"/>
    </source>
</evidence>
<dbReference type="AlphaFoldDB" id="A0ABD5NGH7"/>
<proteinExistence type="predicted"/>
<organism evidence="2 3">
    <name type="scientific">Halobacterium litoreum</name>
    <dbReference type="NCBI Taxonomy" id="2039234"/>
    <lineage>
        <taxon>Archaea</taxon>
        <taxon>Methanobacteriati</taxon>
        <taxon>Methanobacteriota</taxon>
        <taxon>Stenosarchaea group</taxon>
        <taxon>Halobacteria</taxon>
        <taxon>Halobacteriales</taxon>
        <taxon>Halobacteriaceae</taxon>
        <taxon>Halobacterium</taxon>
    </lineage>
</organism>
<gene>
    <name evidence="2" type="ORF">ACFOKC_10620</name>
</gene>
<keyword evidence="3" id="KW-1185">Reference proteome</keyword>
<feature type="transmembrane region" description="Helical" evidence="1">
    <location>
        <begin position="47"/>
        <end position="66"/>
    </location>
</feature>
<dbReference type="RefSeq" id="WP_232570708.1">
    <property type="nucleotide sequence ID" value="NZ_CP089466.1"/>
</dbReference>
<evidence type="ECO:0000313" key="3">
    <source>
        <dbReference type="Proteomes" id="UP001595660"/>
    </source>
</evidence>
<comment type="caution">
    <text evidence="2">The sequence shown here is derived from an EMBL/GenBank/DDBJ whole genome shotgun (WGS) entry which is preliminary data.</text>
</comment>
<keyword evidence="1" id="KW-0472">Membrane</keyword>
<dbReference type="GeneID" id="69118821"/>